<sequence length="73" mass="8723">MIYHIETHNALFVTIQLIREEWASYPVHMLVEISGLSCSRMYVTVVLFEQRRSQDTGEMAMYLKIQVNFRRKN</sequence>
<dbReference type="Proteomes" id="UP000694892">
    <property type="component" value="Chromosome 9_10S"/>
</dbReference>
<dbReference type="EMBL" id="CM004483">
    <property type="protein sequence ID" value="OCT61301.1"/>
    <property type="molecule type" value="Genomic_DNA"/>
</dbReference>
<evidence type="ECO:0000313" key="2">
    <source>
        <dbReference type="Proteomes" id="UP000694892"/>
    </source>
</evidence>
<accession>A0A974BV23</accession>
<organism evidence="1 2">
    <name type="scientific">Xenopus laevis</name>
    <name type="common">African clawed frog</name>
    <dbReference type="NCBI Taxonomy" id="8355"/>
    <lineage>
        <taxon>Eukaryota</taxon>
        <taxon>Metazoa</taxon>
        <taxon>Chordata</taxon>
        <taxon>Craniata</taxon>
        <taxon>Vertebrata</taxon>
        <taxon>Euteleostomi</taxon>
        <taxon>Amphibia</taxon>
        <taxon>Batrachia</taxon>
        <taxon>Anura</taxon>
        <taxon>Pipoidea</taxon>
        <taxon>Pipidae</taxon>
        <taxon>Xenopodinae</taxon>
        <taxon>Xenopus</taxon>
        <taxon>Xenopus</taxon>
    </lineage>
</organism>
<protein>
    <submittedName>
        <fullName evidence="1">Uncharacterized protein</fullName>
    </submittedName>
</protein>
<reference evidence="2" key="1">
    <citation type="journal article" date="2016" name="Nature">
        <title>Genome evolution in the allotetraploid frog Xenopus laevis.</title>
        <authorList>
            <person name="Session A.M."/>
            <person name="Uno Y."/>
            <person name="Kwon T."/>
            <person name="Chapman J.A."/>
            <person name="Toyoda A."/>
            <person name="Takahashi S."/>
            <person name="Fukui A."/>
            <person name="Hikosaka A."/>
            <person name="Suzuki A."/>
            <person name="Kondo M."/>
            <person name="van Heeringen S.J."/>
            <person name="Quigley I."/>
            <person name="Heinz S."/>
            <person name="Ogino H."/>
            <person name="Ochi H."/>
            <person name="Hellsten U."/>
            <person name="Lyons J.B."/>
            <person name="Simakov O."/>
            <person name="Putnam N."/>
            <person name="Stites J."/>
            <person name="Kuroki Y."/>
            <person name="Tanaka T."/>
            <person name="Michiue T."/>
            <person name="Watanabe M."/>
            <person name="Bogdanovic O."/>
            <person name="Lister R."/>
            <person name="Georgiou G."/>
            <person name="Paranjpe S.S."/>
            <person name="van Kruijsbergen I."/>
            <person name="Shu S."/>
            <person name="Carlson J."/>
            <person name="Kinoshita T."/>
            <person name="Ohta Y."/>
            <person name="Mawaribuchi S."/>
            <person name="Jenkins J."/>
            <person name="Grimwood J."/>
            <person name="Schmutz J."/>
            <person name="Mitros T."/>
            <person name="Mozaffari S.V."/>
            <person name="Suzuki Y."/>
            <person name="Haramoto Y."/>
            <person name="Yamamoto T.S."/>
            <person name="Takagi C."/>
            <person name="Heald R."/>
            <person name="Miller K."/>
            <person name="Haudenschild C."/>
            <person name="Kitzman J."/>
            <person name="Nakayama T."/>
            <person name="Izutsu Y."/>
            <person name="Robert J."/>
            <person name="Fortriede J."/>
            <person name="Burns K."/>
            <person name="Lotay V."/>
            <person name="Karimi K."/>
            <person name="Yasuoka Y."/>
            <person name="Dichmann D.S."/>
            <person name="Flajnik M.F."/>
            <person name="Houston D.W."/>
            <person name="Shendure J."/>
            <person name="DuPasquier L."/>
            <person name="Vize P.D."/>
            <person name="Zorn A.M."/>
            <person name="Ito M."/>
            <person name="Marcotte E.M."/>
            <person name="Wallingford J.B."/>
            <person name="Ito Y."/>
            <person name="Asashima M."/>
            <person name="Ueno N."/>
            <person name="Matsuda Y."/>
            <person name="Veenstra G.J."/>
            <person name="Fujiyama A."/>
            <person name="Harland R.M."/>
            <person name="Taira M."/>
            <person name="Rokhsar D.S."/>
        </authorList>
    </citation>
    <scope>NUCLEOTIDE SEQUENCE [LARGE SCALE GENOMIC DNA]</scope>
    <source>
        <strain evidence="2">J</strain>
    </source>
</reference>
<dbReference type="AlphaFoldDB" id="A0A974BV23"/>
<name>A0A974BV23_XENLA</name>
<evidence type="ECO:0000313" key="1">
    <source>
        <dbReference type="EMBL" id="OCT61301.1"/>
    </source>
</evidence>
<proteinExistence type="predicted"/>
<gene>
    <name evidence="1" type="ORF">XELAEV_18047326mg</name>
</gene>